<accession>A0ACC1NB99</accession>
<proteinExistence type="predicted"/>
<name>A0ACC1NB99_9HYPO</name>
<protein>
    <submittedName>
        <fullName evidence="1">Uncharacterized protein</fullName>
    </submittedName>
</protein>
<evidence type="ECO:0000313" key="2">
    <source>
        <dbReference type="Proteomes" id="UP001143910"/>
    </source>
</evidence>
<keyword evidence="2" id="KW-1185">Reference proteome</keyword>
<evidence type="ECO:0000313" key="1">
    <source>
        <dbReference type="EMBL" id="KAJ2976334.1"/>
    </source>
</evidence>
<dbReference type="Proteomes" id="UP001143910">
    <property type="component" value="Unassembled WGS sequence"/>
</dbReference>
<dbReference type="EMBL" id="JANJQO010000596">
    <property type="protein sequence ID" value="KAJ2976334.1"/>
    <property type="molecule type" value="Genomic_DNA"/>
</dbReference>
<gene>
    <name evidence="1" type="ORF">NQ176_g5013</name>
</gene>
<sequence>MTRVVVMAAKDFRVIIVGGGPVGLLSALALRSAGIEFVILEQRRDIVVDCGAALSLNSASLRIFHQLGLLEKALSIGCELHRRSTFTLEGHLFDSQALAYMKKNHGVSLYCYHRAELLQLLYEALSEDHNKILTGKKLESFESDKNGVRVACADGTSYSGSMILGVDGVHSRTRVLMRTLALDTDSGFQWTKELPFPTKYKSVIFKTPSFSPEGWFIDTQGDGRCLFYATGRDCAWVFLCETLQEQTTDRSTDAAEDIATFVSHFAEFPLTGEVKVKDVLSEATGSTMINLEEGVASQWSWGRVVLAGDACHKFTPHGGLGFNSGVQDAAALVNELRRALDNCPEGSSITSEQLSAAFQAYQGRRLPSATVDFWVSAGIARLQSWATRLYYLTARYILPMWIWDNVLYNYFAPLGVKHGEVLKHIMTAEEPFNGAVEWANRMSGI</sequence>
<comment type="caution">
    <text evidence="1">The sequence shown here is derived from an EMBL/GenBank/DDBJ whole genome shotgun (WGS) entry which is preliminary data.</text>
</comment>
<organism evidence="1 2">
    <name type="scientific">Zarea fungicola</name>
    <dbReference type="NCBI Taxonomy" id="93591"/>
    <lineage>
        <taxon>Eukaryota</taxon>
        <taxon>Fungi</taxon>
        <taxon>Dikarya</taxon>
        <taxon>Ascomycota</taxon>
        <taxon>Pezizomycotina</taxon>
        <taxon>Sordariomycetes</taxon>
        <taxon>Hypocreomycetidae</taxon>
        <taxon>Hypocreales</taxon>
        <taxon>Cordycipitaceae</taxon>
        <taxon>Zarea</taxon>
    </lineage>
</organism>
<reference evidence="1" key="1">
    <citation type="submission" date="2022-08" db="EMBL/GenBank/DDBJ databases">
        <title>Genome Sequence of Lecanicillium fungicola.</title>
        <authorList>
            <person name="Buettner E."/>
        </authorList>
    </citation>
    <scope>NUCLEOTIDE SEQUENCE</scope>
    <source>
        <strain evidence="1">Babe33</strain>
    </source>
</reference>